<dbReference type="PANTHER" id="PTHR12871">
    <property type="entry name" value="BETA-1,2-N-ACETYLGLUCOSAMINYLTRANSFERASE II"/>
    <property type="match status" value="1"/>
</dbReference>
<evidence type="ECO:0000256" key="8">
    <source>
        <dbReference type="ARBA" id="ARBA00022679"/>
    </source>
</evidence>
<evidence type="ECO:0000256" key="18">
    <source>
        <dbReference type="ARBA" id="ARBA00029663"/>
    </source>
</evidence>
<keyword evidence="7" id="KW-0328">Glycosyltransferase</keyword>
<dbReference type="Pfam" id="PF05060">
    <property type="entry name" value="MGAT2"/>
    <property type="match status" value="2"/>
</dbReference>
<evidence type="ECO:0000256" key="19">
    <source>
        <dbReference type="ARBA" id="ARBA00031203"/>
    </source>
</evidence>
<evidence type="ECO:0000256" key="21">
    <source>
        <dbReference type="ARBA" id="ARBA00032915"/>
    </source>
</evidence>
<comment type="pathway">
    <text evidence="3">Protein modification; protein glycosylation.</text>
</comment>
<organism evidence="26 27">
    <name type="scientific">Pomacea canaliculata</name>
    <name type="common">Golden apple snail</name>
    <dbReference type="NCBI Taxonomy" id="400727"/>
    <lineage>
        <taxon>Eukaryota</taxon>
        <taxon>Metazoa</taxon>
        <taxon>Spiralia</taxon>
        <taxon>Lophotrochozoa</taxon>
        <taxon>Mollusca</taxon>
        <taxon>Gastropoda</taxon>
        <taxon>Caenogastropoda</taxon>
        <taxon>Architaenioglossa</taxon>
        <taxon>Ampullarioidea</taxon>
        <taxon>Ampullariidae</taxon>
        <taxon>Pomacea</taxon>
    </lineage>
</organism>
<dbReference type="SUPFAM" id="SSF53448">
    <property type="entry name" value="Nucleotide-diphospho-sugar transferases"/>
    <property type="match status" value="1"/>
</dbReference>
<dbReference type="AlphaFoldDB" id="A0A2T7PAL7"/>
<reference evidence="26 27" key="1">
    <citation type="submission" date="2018-04" db="EMBL/GenBank/DDBJ databases">
        <title>The genome of golden apple snail Pomacea canaliculata provides insight into stress tolerance and invasive adaptation.</title>
        <authorList>
            <person name="Liu C."/>
            <person name="Liu B."/>
            <person name="Ren Y."/>
            <person name="Zhang Y."/>
            <person name="Wang H."/>
            <person name="Li S."/>
            <person name="Jiang F."/>
            <person name="Yin L."/>
            <person name="Zhang G."/>
            <person name="Qian W."/>
            <person name="Fan W."/>
        </authorList>
    </citation>
    <scope>NUCLEOTIDE SEQUENCE [LARGE SCALE GENOMIC DNA]</scope>
    <source>
        <strain evidence="26">SZHN2017</strain>
        <tissue evidence="26">Muscle</tissue>
    </source>
</reference>
<keyword evidence="25" id="KW-0732">Signal</keyword>
<comment type="similarity">
    <text evidence="4">Belongs to the glycosyltransferase 16 (GT16) protein family.</text>
</comment>
<evidence type="ECO:0000256" key="25">
    <source>
        <dbReference type="SAM" id="SignalP"/>
    </source>
</evidence>
<dbReference type="Gene3D" id="3.90.550.10">
    <property type="entry name" value="Spore Coat Polysaccharide Biosynthesis Protein SpsA, Chain A"/>
    <property type="match status" value="1"/>
</dbReference>
<evidence type="ECO:0000256" key="1">
    <source>
        <dbReference type="ARBA" id="ARBA00001936"/>
    </source>
</evidence>
<feature type="disulfide bond" evidence="24">
    <location>
        <begin position="281"/>
        <end position="304"/>
    </location>
</feature>
<evidence type="ECO:0000256" key="15">
    <source>
        <dbReference type="ARBA" id="ARBA00023157"/>
    </source>
</evidence>
<keyword evidence="9" id="KW-0812">Transmembrane</keyword>
<dbReference type="STRING" id="400727.A0A2T7PAL7"/>
<dbReference type="Proteomes" id="UP000245119">
    <property type="component" value="Linkage Group LG5"/>
</dbReference>
<keyword evidence="8" id="KW-0808">Transferase</keyword>
<evidence type="ECO:0000256" key="7">
    <source>
        <dbReference type="ARBA" id="ARBA00022676"/>
    </source>
</evidence>
<feature type="binding site" evidence="23">
    <location>
        <position position="321"/>
    </location>
    <ligand>
        <name>Mn(2+)</name>
        <dbReference type="ChEBI" id="CHEBI:29035"/>
    </ligand>
</feature>
<dbReference type="GO" id="GO:0046872">
    <property type="term" value="F:metal ion binding"/>
    <property type="evidence" value="ECO:0007669"/>
    <property type="project" value="UniProtKB-KW"/>
</dbReference>
<gene>
    <name evidence="26" type="ORF">C0Q70_09718</name>
</gene>
<evidence type="ECO:0000256" key="16">
    <source>
        <dbReference type="ARBA" id="ARBA00023180"/>
    </source>
</evidence>
<dbReference type="EC" id="2.4.1.143" evidence="5"/>
<dbReference type="UniPathway" id="UPA00378"/>
<dbReference type="GO" id="GO:0009312">
    <property type="term" value="P:oligosaccharide biosynthetic process"/>
    <property type="evidence" value="ECO:0007669"/>
    <property type="project" value="InterPro"/>
</dbReference>
<proteinExistence type="inferred from homology"/>
<keyword evidence="14" id="KW-0472">Membrane</keyword>
<keyword evidence="16" id="KW-0325">Glycoprotein</keyword>
<evidence type="ECO:0000256" key="24">
    <source>
        <dbReference type="PIRSR" id="PIRSR607754-3"/>
    </source>
</evidence>
<feature type="disulfide bond" evidence="24">
    <location>
        <begin position="325"/>
        <end position="334"/>
    </location>
</feature>
<evidence type="ECO:0000256" key="12">
    <source>
        <dbReference type="ARBA" id="ARBA00022989"/>
    </source>
</evidence>
<keyword evidence="15 24" id="KW-1015">Disulfide bond</keyword>
<evidence type="ECO:0000256" key="17">
    <source>
        <dbReference type="ARBA" id="ARBA00023211"/>
    </source>
</evidence>
<keyword evidence="10 23" id="KW-0479">Metal-binding</keyword>
<dbReference type="PANTHER" id="PTHR12871:SF0">
    <property type="entry name" value="ALPHA-1,6-MANNOSYL-GLYCOPROTEIN 2-BETA-N-ACETYLGLUCOSAMINYLTRANSFERASE"/>
    <property type="match status" value="1"/>
</dbReference>
<comment type="cofactor">
    <cofactor evidence="1 23">
        <name>Mn(2+)</name>
        <dbReference type="ChEBI" id="CHEBI:29035"/>
    </cofactor>
</comment>
<feature type="disulfide bond" evidence="24">
    <location>
        <begin position="286"/>
        <end position="387"/>
    </location>
</feature>
<evidence type="ECO:0000256" key="10">
    <source>
        <dbReference type="ARBA" id="ARBA00022723"/>
    </source>
</evidence>
<protein>
    <recommendedName>
        <fullName evidence="6">Alpha-1,6-mannosyl-glycoprotein 2-beta-N-acetylglucosaminyltransferase</fullName>
        <ecNumber evidence="5">2.4.1.143</ecNumber>
    </recommendedName>
    <alternativeName>
        <fullName evidence="21">Beta-1,2-N-acetylglucosaminyltransferase II</fullName>
    </alternativeName>
    <alternativeName>
        <fullName evidence="20">GlcNAc-T II</fullName>
    </alternativeName>
    <alternativeName>
        <fullName evidence="19">Mannoside acetylglucosaminyltransferase 2</fullName>
    </alternativeName>
    <alternativeName>
        <fullName evidence="18">N-glycosyl-oligosaccharide-glycoprotein N-acetylglucosaminyltransferase II</fullName>
    </alternativeName>
</protein>
<keyword evidence="12" id="KW-1133">Transmembrane helix</keyword>
<evidence type="ECO:0000256" key="3">
    <source>
        <dbReference type="ARBA" id="ARBA00004922"/>
    </source>
</evidence>
<dbReference type="InterPro" id="IPR007754">
    <property type="entry name" value="GlcNAc_II"/>
</dbReference>
<keyword evidence="27" id="KW-1185">Reference proteome</keyword>
<keyword evidence="17 23" id="KW-0464">Manganese</keyword>
<dbReference type="EMBL" id="PZQS01000005">
    <property type="protein sequence ID" value="PVD30452.1"/>
    <property type="molecule type" value="Genomic_DNA"/>
</dbReference>
<evidence type="ECO:0000313" key="26">
    <source>
        <dbReference type="EMBL" id="PVD30452.1"/>
    </source>
</evidence>
<comment type="caution">
    <text evidence="26">The sequence shown here is derived from an EMBL/GenBank/DDBJ whole genome shotgun (WGS) entry which is preliminary data.</text>
</comment>
<evidence type="ECO:0000256" key="6">
    <source>
        <dbReference type="ARBA" id="ARBA00014817"/>
    </source>
</evidence>
<keyword evidence="13" id="KW-0333">Golgi apparatus</keyword>
<evidence type="ECO:0000256" key="20">
    <source>
        <dbReference type="ARBA" id="ARBA00032552"/>
    </source>
</evidence>
<feature type="disulfide bond" evidence="24">
    <location>
        <begin position="230"/>
        <end position="233"/>
    </location>
</feature>
<dbReference type="InterPro" id="IPR029044">
    <property type="entry name" value="Nucleotide-diphossugar_trans"/>
</dbReference>
<evidence type="ECO:0000256" key="13">
    <source>
        <dbReference type="ARBA" id="ARBA00023034"/>
    </source>
</evidence>
<sequence>MRMHPRRALRIVIVVAMVLFALLNMHLMPSWPEGDQNYREYSGLASKQLHSAHMQLGWSPEVDANGGDVISQLVSLARPLHSRVVINASVNSTHVETYSGPDLELNISDIESVKKEILRINREQPVLNLSKFGLMLAHNRVEHLRILFDSLAKVQGIEKVLLIISHDVFSHELNKLVQGITFCPLQFVFEQVRLLDGYEGHVLLLEDDYYLFPDSLSSLQLMQTTRNKDCPDCHMLVLGNYEKTQNYNADNGKAERAYWISSKHNLGMAFTRSLWNQIKKCAKEFCQFDDYNWDWTLQHLSTNCISDKIRILKMKATRVFHIGECGTHVKSKNCDPMAKVQQVEATLDSNKQHLFPNTVVIDGESRFKLRDPKPNGGWGDVRDHDLCKSFFNLTTSPISR</sequence>
<evidence type="ECO:0000256" key="9">
    <source>
        <dbReference type="ARBA" id="ARBA00022692"/>
    </source>
</evidence>
<dbReference type="GO" id="GO:0000139">
    <property type="term" value="C:Golgi membrane"/>
    <property type="evidence" value="ECO:0007669"/>
    <property type="project" value="UniProtKB-SubCell"/>
</dbReference>
<evidence type="ECO:0000256" key="14">
    <source>
        <dbReference type="ARBA" id="ARBA00023136"/>
    </source>
</evidence>
<dbReference type="OrthoDB" id="6019616at2759"/>
<feature type="binding site" evidence="23">
    <location>
        <position position="208"/>
    </location>
    <ligand>
        <name>Mn(2+)</name>
        <dbReference type="ChEBI" id="CHEBI:29035"/>
    </ligand>
</feature>
<dbReference type="GO" id="GO:0006487">
    <property type="term" value="P:protein N-linked glycosylation"/>
    <property type="evidence" value="ECO:0007669"/>
    <property type="project" value="TreeGrafter"/>
</dbReference>
<evidence type="ECO:0000256" key="2">
    <source>
        <dbReference type="ARBA" id="ARBA00004323"/>
    </source>
</evidence>
<evidence type="ECO:0000256" key="11">
    <source>
        <dbReference type="ARBA" id="ARBA00022968"/>
    </source>
</evidence>
<comment type="subcellular location">
    <subcellularLocation>
        <location evidence="2">Golgi apparatus membrane</location>
        <topology evidence="2">Single-pass type II membrane protein</topology>
    </subcellularLocation>
</comment>
<dbReference type="GO" id="GO:0005795">
    <property type="term" value="C:Golgi stack"/>
    <property type="evidence" value="ECO:0007669"/>
    <property type="project" value="InterPro"/>
</dbReference>
<evidence type="ECO:0000313" key="27">
    <source>
        <dbReference type="Proteomes" id="UP000245119"/>
    </source>
</evidence>
<name>A0A2T7PAL7_POMCA</name>
<accession>A0A2T7PAL7</accession>
<evidence type="ECO:0000256" key="22">
    <source>
        <dbReference type="ARBA" id="ARBA00093257"/>
    </source>
</evidence>
<keyword evidence="11" id="KW-0735">Signal-anchor</keyword>
<evidence type="ECO:0000256" key="23">
    <source>
        <dbReference type="PIRSR" id="PIRSR607754-2"/>
    </source>
</evidence>
<evidence type="ECO:0000256" key="5">
    <source>
        <dbReference type="ARBA" id="ARBA00012613"/>
    </source>
</evidence>
<comment type="catalytic activity">
    <reaction evidence="22">
        <text>an N(4)-{beta-D-GlcNAc-(1-&gt;2)-alpha-D-Man-(1-&gt;3)-[alpha-D-Man-(1-&gt;6)]-beta-D-Man-(1-&gt;4)-beta-D-GlcNAc-(1-&gt;4)-beta-D-GlcNAc}-L-asparaginyl-[protein] + UDP-N-acetyl-alpha-D-glucosamine = N(4)-{beta-D-GlcNAc-(1-&gt;2)-alpha-D-Man-(1-&gt;3)-[beta-D-GlcNAc-(1-&gt;2)-alpha-D-Man-(1-&gt;6)]-beta-D-Man-(1-&gt;4)-beta-D-GlcNAc-(1-&gt;4)-beta-D-GlcNAc}-L-asparaginyl-[protein] + UDP + H(+)</text>
        <dbReference type="Rhea" id="RHEA:12941"/>
        <dbReference type="Rhea" id="RHEA-COMP:13526"/>
        <dbReference type="Rhea" id="RHEA-COMP:14369"/>
        <dbReference type="ChEBI" id="CHEBI:15378"/>
        <dbReference type="ChEBI" id="CHEBI:57705"/>
        <dbReference type="ChEBI" id="CHEBI:58223"/>
        <dbReference type="ChEBI" id="CHEBI:60615"/>
        <dbReference type="ChEBI" id="CHEBI:60651"/>
        <dbReference type="EC" id="2.4.1.143"/>
    </reaction>
</comment>
<dbReference type="GO" id="GO:0008455">
    <property type="term" value="F:alpha-1,6-mannosylglycoprotein 2-beta-N-acetylglucosaminyltransferase activity"/>
    <property type="evidence" value="ECO:0007669"/>
    <property type="project" value="UniProtKB-EC"/>
</dbReference>
<feature type="chain" id="PRO_5015656850" description="Alpha-1,6-mannosyl-glycoprotein 2-beta-N-acetylglucosaminyltransferase" evidence="25">
    <location>
        <begin position="33"/>
        <end position="400"/>
    </location>
</feature>
<feature type="signal peptide" evidence="25">
    <location>
        <begin position="1"/>
        <end position="32"/>
    </location>
</feature>
<evidence type="ECO:0000256" key="4">
    <source>
        <dbReference type="ARBA" id="ARBA00011011"/>
    </source>
</evidence>